<proteinExistence type="predicted"/>
<feature type="domain" description="Ty3 transposon capsid-like protein" evidence="2">
    <location>
        <begin position="217"/>
        <end position="396"/>
    </location>
</feature>
<dbReference type="Proteomes" id="UP000682733">
    <property type="component" value="Unassembled WGS sequence"/>
</dbReference>
<feature type="region of interest" description="Disordered" evidence="1">
    <location>
        <begin position="409"/>
        <end position="430"/>
    </location>
</feature>
<gene>
    <name evidence="3" type="ORF">TMI583_LOCUS35531</name>
</gene>
<evidence type="ECO:0000313" key="3">
    <source>
        <dbReference type="EMBL" id="CAF4240817.1"/>
    </source>
</evidence>
<comment type="caution">
    <text evidence="3">The sequence shown here is derived from an EMBL/GenBank/DDBJ whole genome shotgun (WGS) entry which is preliminary data.</text>
</comment>
<sequence length="430" mass="49839">MGEDETSDFDNFIEEKFTLFDGTQDIKQWLKETEKKFREFKLNKYDRYLAVPLLVIDDGKYWYITIRKQINSFDDFYERMLIKFDKSMKPLAATTVSEISQTREIQIEKTDFEPKRTRSLERFKSPESHELPHPIHRSTTLFGTARKSALPVESVAATTIVAEESNRSFGTARKSASPVESSHTDTMTCRPLVTFETTNISKLNELDQTAADLRKLVMGKMINNPKNFSGATGENEDVGKWLEEVETQFDNGDIQDSSKLAIISYHLKSEALVWYRENRKNITTRDEFVKKITKAFKSSHHSELAYRKLETYTQTGTQTIRNYYSEMIQIFREADPCMSDHEKLRYLFKNMKSSLQYEIRKTFPKTPSQFSENALEIEDLLKLNQVTPSSTTTTVMTTSTNNNPAVATFVSDDENPRNPFYNNNSRQNNQ</sequence>
<organism evidence="3 4">
    <name type="scientific">Didymodactylos carnosus</name>
    <dbReference type="NCBI Taxonomy" id="1234261"/>
    <lineage>
        <taxon>Eukaryota</taxon>
        <taxon>Metazoa</taxon>
        <taxon>Spiralia</taxon>
        <taxon>Gnathifera</taxon>
        <taxon>Rotifera</taxon>
        <taxon>Eurotatoria</taxon>
        <taxon>Bdelloidea</taxon>
        <taxon>Philodinida</taxon>
        <taxon>Philodinidae</taxon>
        <taxon>Didymodactylos</taxon>
    </lineage>
</organism>
<dbReference type="InterPro" id="IPR045358">
    <property type="entry name" value="Ty3_capsid"/>
</dbReference>
<accession>A0A8S2SM70</accession>
<dbReference type="Pfam" id="PF19259">
    <property type="entry name" value="Ty3_capsid"/>
    <property type="match status" value="1"/>
</dbReference>
<evidence type="ECO:0000256" key="1">
    <source>
        <dbReference type="SAM" id="MobiDB-lite"/>
    </source>
</evidence>
<protein>
    <recommendedName>
        <fullName evidence="2">Ty3 transposon capsid-like protein domain-containing protein</fullName>
    </recommendedName>
</protein>
<evidence type="ECO:0000259" key="2">
    <source>
        <dbReference type="Pfam" id="PF19259"/>
    </source>
</evidence>
<evidence type="ECO:0000313" key="4">
    <source>
        <dbReference type="Proteomes" id="UP000682733"/>
    </source>
</evidence>
<name>A0A8S2SM70_9BILA</name>
<reference evidence="3" key="1">
    <citation type="submission" date="2021-02" db="EMBL/GenBank/DDBJ databases">
        <authorList>
            <person name="Nowell W R."/>
        </authorList>
    </citation>
    <scope>NUCLEOTIDE SEQUENCE</scope>
</reference>
<dbReference type="EMBL" id="CAJOBA010051041">
    <property type="protein sequence ID" value="CAF4240817.1"/>
    <property type="molecule type" value="Genomic_DNA"/>
</dbReference>
<dbReference type="PANTHER" id="PTHR33223">
    <property type="entry name" value="CCHC-TYPE DOMAIN-CONTAINING PROTEIN"/>
    <property type="match status" value="1"/>
</dbReference>
<dbReference type="AlphaFoldDB" id="A0A8S2SM70"/>
<dbReference type="PANTHER" id="PTHR33223:SF6">
    <property type="entry name" value="CCHC-TYPE DOMAIN-CONTAINING PROTEIN"/>
    <property type="match status" value="1"/>
</dbReference>
<feature type="compositionally biased region" description="Polar residues" evidence="1">
    <location>
        <begin position="420"/>
        <end position="430"/>
    </location>
</feature>